<feature type="transmembrane region" description="Helical" evidence="24">
    <location>
        <begin position="59"/>
        <end position="79"/>
    </location>
</feature>
<feature type="binding site" evidence="22">
    <location>
        <position position="13"/>
    </location>
    <ligand>
        <name>ATP</name>
        <dbReference type="ChEBI" id="CHEBI:30616"/>
    </ligand>
</feature>
<comment type="catalytic activity">
    <reaction evidence="24">
        <text>a 1,2-diacyl-sn-glycerol + ATP = a 1,2-diacyl-sn-glycero-3-phosphate + ADP + H(+)</text>
        <dbReference type="Rhea" id="RHEA:10272"/>
        <dbReference type="ChEBI" id="CHEBI:15378"/>
        <dbReference type="ChEBI" id="CHEBI:17815"/>
        <dbReference type="ChEBI" id="CHEBI:30616"/>
        <dbReference type="ChEBI" id="CHEBI:58608"/>
        <dbReference type="ChEBI" id="CHEBI:456216"/>
        <dbReference type="EC" id="2.7.1.107"/>
    </reaction>
</comment>
<evidence type="ECO:0000313" key="26">
    <source>
        <dbReference type="Proteomes" id="UP000301751"/>
    </source>
</evidence>
<evidence type="ECO:0000313" key="25">
    <source>
        <dbReference type="EMBL" id="GCL61551.1"/>
    </source>
</evidence>
<evidence type="ECO:0000256" key="17">
    <source>
        <dbReference type="ARBA" id="ARBA00023136"/>
    </source>
</evidence>
<evidence type="ECO:0000256" key="18">
    <source>
        <dbReference type="ARBA" id="ARBA00023209"/>
    </source>
</evidence>
<dbReference type="GO" id="GO:0005886">
    <property type="term" value="C:plasma membrane"/>
    <property type="evidence" value="ECO:0007669"/>
    <property type="project" value="UniProtKB-SubCell"/>
</dbReference>
<comment type="similarity">
    <text evidence="2 24">Belongs to the bacterial diacylglycerol kinase family.</text>
</comment>
<evidence type="ECO:0000256" key="8">
    <source>
        <dbReference type="ARBA" id="ARBA00022679"/>
    </source>
</evidence>
<name>A0A480AIW9_9BURK</name>
<accession>A0A480AIW9</accession>
<evidence type="ECO:0000256" key="10">
    <source>
        <dbReference type="ARBA" id="ARBA00022723"/>
    </source>
</evidence>
<evidence type="ECO:0000256" key="15">
    <source>
        <dbReference type="ARBA" id="ARBA00022989"/>
    </source>
</evidence>
<keyword evidence="10 23" id="KW-0479">Metal-binding</keyword>
<feature type="binding site" evidence="21">
    <location>
        <position position="102"/>
    </location>
    <ligand>
        <name>substrate</name>
    </ligand>
</feature>
<keyword evidence="7 24" id="KW-0997">Cell inner membrane</keyword>
<evidence type="ECO:0000256" key="1">
    <source>
        <dbReference type="ARBA" id="ARBA00004429"/>
    </source>
</evidence>
<gene>
    <name evidence="25" type="primary">dgkA</name>
    <name evidence="25" type="ORF">AQPW35_06320</name>
</gene>
<comment type="subcellular location">
    <subcellularLocation>
        <location evidence="1 24">Cell inner membrane</location>
        <topology evidence="1 24">Multi-pass membrane protein</topology>
    </subcellularLocation>
</comment>
<keyword evidence="5" id="KW-1003">Cell membrane</keyword>
<dbReference type="EMBL" id="BJCL01000001">
    <property type="protein sequence ID" value="GCL61551.1"/>
    <property type="molecule type" value="Genomic_DNA"/>
</dbReference>
<evidence type="ECO:0000256" key="22">
    <source>
        <dbReference type="PIRSR" id="PIRSR600829-3"/>
    </source>
</evidence>
<dbReference type="InterPro" id="IPR036945">
    <property type="entry name" value="DAGK_sf"/>
</dbReference>
<keyword evidence="14 23" id="KW-0460">Magnesium</keyword>
<dbReference type="Pfam" id="PF01219">
    <property type="entry name" value="DAGK_prokar"/>
    <property type="match status" value="1"/>
</dbReference>
<keyword evidence="6" id="KW-0444">Lipid biosynthesis</keyword>
<reference evidence="26" key="1">
    <citation type="submission" date="2019-03" db="EMBL/GenBank/DDBJ databases">
        <title>Aquabacterium pictum sp.nov., the first bacteriochlorophyll a-containing freshwater bacterium in the genus Aquabacterium of the class Betaproteobacteria.</title>
        <authorList>
            <person name="Hirose S."/>
            <person name="Tank M."/>
            <person name="Hara E."/>
            <person name="Tamaki H."/>
            <person name="Takaichi S."/>
            <person name="Haruta S."/>
            <person name="Hanada S."/>
        </authorList>
    </citation>
    <scope>NUCLEOTIDE SEQUENCE [LARGE SCALE GENOMIC DNA]</scope>
    <source>
        <strain evidence="26">W35</strain>
    </source>
</reference>
<evidence type="ECO:0000256" key="4">
    <source>
        <dbReference type="ARBA" id="ARBA00017575"/>
    </source>
</evidence>
<evidence type="ECO:0000256" key="14">
    <source>
        <dbReference type="ARBA" id="ARBA00022842"/>
    </source>
</evidence>
<dbReference type="InterPro" id="IPR033718">
    <property type="entry name" value="DAGK_prok"/>
</dbReference>
<dbReference type="GO" id="GO:0006654">
    <property type="term" value="P:phosphatidic acid biosynthetic process"/>
    <property type="evidence" value="ECO:0007669"/>
    <property type="project" value="InterPro"/>
</dbReference>
<evidence type="ECO:0000256" key="23">
    <source>
        <dbReference type="PIRSR" id="PIRSR600829-4"/>
    </source>
</evidence>
<keyword evidence="15 24" id="KW-1133">Transmembrane helix</keyword>
<comment type="caution">
    <text evidence="24">Lacks conserved residue(s) required for the propagation of feature annotation.</text>
</comment>
<dbReference type="GO" id="GO:0046872">
    <property type="term" value="F:metal ion binding"/>
    <property type="evidence" value="ECO:0007669"/>
    <property type="project" value="UniProtKB-KW"/>
</dbReference>
<keyword evidence="19 24" id="KW-1208">Phospholipid metabolism</keyword>
<evidence type="ECO:0000256" key="3">
    <source>
        <dbReference type="ARBA" id="ARBA00012133"/>
    </source>
</evidence>
<feature type="binding site" evidence="22">
    <location>
        <position position="80"/>
    </location>
    <ligand>
        <name>ATP</name>
        <dbReference type="ChEBI" id="CHEBI:30616"/>
    </ligand>
</feature>
<evidence type="ECO:0000256" key="12">
    <source>
        <dbReference type="ARBA" id="ARBA00022777"/>
    </source>
</evidence>
<evidence type="ECO:0000256" key="11">
    <source>
        <dbReference type="ARBA" id="ARBA00022741"/>
    </source>
</evidence>
<evidence type="ECO:0000256" key="13">
    <source>
        <dbReference type="ARBA" id="ARBA00022840"/>
    </source>
</evidence>
<dbReference type="EC" id="2.7.1.107" evidence="3 24"/>
<evidence type="ECO:0000256" key="7">
    <source>
        <dbReference type="ARBA" id="ARBA00022519"/>
    </source>
</evidence>
<keyword evidence="16 24" id="KW-0443">Lipid metabolism</keyword>
<feature type="binding site" evidence="23">
    <location>
        <position position="32"/>
    </location>
    <ligand>
        <name>a divalent metal cation</name>
        <dbReference type="ChEBI" id="CHEBI:60240"/>
    </ligand>
</feature>
<feature type="binding site" evidence="23">
    <location>
        <position position="80"/>
    </location>
    <ligand>
        <name>a divalent metal cation</name>
        <dbReference type="ChEBI" id="CHEBI:60240"/>
    </ligand>
</feature>
<evidence type="ECO:0000256" key="24">
    <source>
        <dbReference type="RuleBase" id="RU363065"/>
    </source>
</evidence>
<comment type="cofactor">
    <cofactor evidence="23">
        <name>Mg(2+)</name>
        <dbReference type="ChEBI" id="CHEBI:18420"/>
    </cofactor>
    <text evidence="23">Mn(2+), Zn(2+), Cd(2+) and Co(2+) support activity to lesser extents.</text>
</comment>
<keyword evidence="8 24" id="KW-0808">Transferase</keyword>
<dbReference type="PROSITE" id="PS01069">
    <property type="entry name" value="DAGK_PROKAR"/>
    <property type="match status" value="1"/>
</dbReference>
<feature type="binding site" evidence="21">
    <location>
        <begin position="34"/>
        <end position="38"/>
    </location>
    <ligand>
        <name>substrate</name>
    </ligand>
</feature>
<feature type="active site" description="Proton acceptor" evidence="20">
    <location>
        <position position="73"/>
    </location>
</feature>
<evidence type="ECO:0000256" key="6">
    <source>
        <dbReference type="ARBA" id="ARBA00022516"/>
    </source>
</evidence>
<feature type="binding site" evidence="22">
    <location>
        <begin position="98"/>
        <end position="99"/>
    </location>
    <ligand>
        <name>ATP</name>
        <dbReference type="ChEBI" id="CHEBI:30616"/>
    </ligand>
</feature>
<keyword evidence="18" id="KW-0594">Phospholipid biosynthesis</keyword>
<feature type="binding site" evidence="22">
    <location>
        <position position="20"/>
    </location>
    <ligand>
        <name>ATP</name>
        <dbReference type="ChEBI" id="CHEBI:30616"/>
    </ligand>
</feature>
<evidence type="ECO:0000256" key="9">
    <source>
        <dbReference type="ARBA" id="ARBA00022692"/>
    </source>
</evidence>
<protein>
    <recommendedName>
        <fullName evidence="4 24">Diacylglycerol kinase</fullName>
        <ecNumber evidence="3 24">2.7.1.107</ecNumber>
    </recommendedName>
</protein>
<comment type="function">
    <text evidence="24">Catalyzes the ATP-dependent phosphorylation of sn-l,2-diacylglycerol (DAG) to phosphatidic acid. Involved in the recycling of diacylglycerol produced as a by-product during membrane-derived oligosaccharide (MDO) biosynthesis.</text>
</comment>
<comment type="caution">
    <text evidence="25">The sequence shown here is derived from an EMBL/GenBank/DDBJ whole genome shotgun (WGS) entry which is preliminary data.</text>
</comment>
<dbReference type="OrthoDB" id="9796011at2"/>
<evidence type="ECO:0000256" key="21">
    <source>
        <dbReference type="PIRSR" id="PIRSR600829-2"/>
    </source>
</evidence>
<keyword evidence="17 24" id="KW-0472">Membrane</keyword>
<feature type="binding site" evidence="21">
    <location>
        <position position="73"/>
    </location>
    <ligand>
        <name>substrate</name>
    </ligand>
</feature>
<evidence type="ECO:0000256" key="16">
    <source>
        <dbReference type="ARBA" id="ARBA00023098"/>
    </source>
</evidence>
<keyword evidence="26" id="KW-1185">Reference proteome</keyword>
<keyword evidence="12 24" id="KW-0418">Kinase</keyword>
<dbReference type="AlphaFoldDB" id="A0A480AIW9"/>
<keyword evidence="11 22" id="KW-0547">Nucleotide-binding</keyword>
<dbReference type="Proteomes" id="UP000301751">
    <property type="component" value="Unassembled WGS sequence"/>
</dbReference>
<dbReference type="PANTHER" id="PTHR34299:SF1">
    <property type="entry name" value="DIACYLGLYCEROL KINASE"/>
    <property type="match status" value="1"/>
</dbReference>
<feature type="transmembrane region" description="Helical" evidence="24">
    <location>
        <begin position="100"/>
        <end position="121"/>
    </location>
</feature>
<sequence length="126" mass="13979">MNNPHKMRTGLDRVLHAFGYSMQGFSAALRFESAFRQEAALAVVMLPAAFWLGRNWMEVALLAGSVLLVMIVELLNSAIEAVVDRVSLDLHELAKRAKDYGSAAVLLALLWCGGVWATVIYQRWMA</sequence>
<evidence type="ECO:0000256" key="19">
    <source>
        <dbReference type="ARBA" id="ARBA00023264"/>
    </source>
</evidence>
<dbReference type="Gene3D" id="1.10.287.3610">
    <property type="match status" value="1"/>
</dbReference>
<evidence type="ECO:0000256" key="5">
    <source>
        <dbReference type="ARBA" id="ARBA00022475"/>
    </source>
</evidence>
<dbReference type="RefSeq" id="WP_137731287.1">
    <property type="nucleotide sequence ID" value="NZ_BJCL01000001.1"/>
</dbReference>
<dbReference type="InterPro" id="IPR000829">
    <property type="entry name" value="DAGK"/>
</dbReference>
<feature type="binding site" evidence="22">
    <location>
        <position position="32"/>
    </location>
    <ligand>
        <name>ATP</name>
        <dbReference type="ChEBI" id="CHEBI:30616"/>
    </ligand>
</feature>
<evidence type="ECO:0000256" key="2">
    <source>
        <dbReference type="ARBA" id="ARBA00005967"/>
    </source>
</evidence>
<proteinExistence type="inferred from homology"/>
<dbReference type="CDD" id="cd14264">
    <property type="entry name" value="DAGK_IM"/>
    <property type="match status" value="1"/>
</dbReference>
<keyword evidence="9 24" id="KW-0812">Transmembrane</keyword>
<feature type="binding site" evidence="21">
    <location>
        <position position="13"/>
    </location>
    <ligand>
        <name>substrate</name>
    </ligand>
</feature>
<organism evidence="25 26">
    <name type="scientific">Pseudaquabacterium pictum</name>
    <dbReference type="NCBI Taxonomy" id="2315236"/>
    <lineage>
        <taxon>Bacteria</taxon>
        <taxon>Pseudomonadati</taxon>
        <taxon>Pseudomonadota</taxon>
        <taxon>Betaproteobacteria</taxon>
        <taxon>Burkholderiales</taxon>
        <taxon>Sphaerotilaceae</taxon>
        <taxon>Pseudaquabacterium</taxon>
    </lineage>
</organism>
<keyword evidence="13 22" id="KW-0067">ATP-binding</keyword>
<dbReference type="GO" id="GO:0004143">
    <property type="term" value="F:ATP-dependent diacylglycerol kinase activity"/>
    <property type="evidence" value="ECO:0007669"/>
    <property type="project" value="UniProtKB-EC"/>
</dbReference>
<dbReference type="PANTHER" id="PTHR34299">
    <property type="entry name" value="DIACYLGLYCEROL KINASE"/>
    <property type="match status" value="1"/>
</dbReference>
<evidence type="ECO:0000256" key="20">
    <source>
        <dbReference type="PIRSR" id="PIRSR600829-1"/>
    </source>
</evidence>
<dbReference type="GO" id="GO:0005524">
    <property type="term" value="F:ATP binding"/>
    <property type="evidence" value="ECO:0007669"/>
    <property type="project" value="UniProtKB-KW"/>
</dbReference>